<gene>
    <name evidence="1" type="ORF">SAMN05444422_1179</name>
</gene>
<dbReference type="Proteomes" id="UP000199161">
    <property type="component" value="Unassembled WGS sequence"/>
</dbReference>
<name>A0A1I1LHC8_NATHA</name>
<dbReference type="EMBL" id="FOKW01000017">
    <property type="protein sequence ID" value="SFC72375.1"/>
    <property type="molecule type" value="Genomic_DNA"/>
</dbReference>
<accession>A0A1I1LHC8</accession>
<organism evidence="1 2">
    <name type="scientific">Natronobacterium haloterrestre</name>
    <name type="common">Halobiforma haloterrestris</name>
    <dbReference type="NCBI Taxonomy" id="148448"/>
    <lineage>
        <taxon>Archaea</taxon>
        <taxon>Methanobacteriati</taxon>
        <taxon>Methanobacteriota</taxon>
        <taxon>Stenosarchaea group</taxon>
        <taxon>Halobacteria</taxon>
        <taxon>Halobacteriales</taxon>
        <taxon>Natrialbaceae</taxon>
        <taxon>Natronobacterium</taxon>
    </lineage>
</organism>
<protein>
    <submittedName>
        <fullName evidence="1">Uncharacterized protein</fullName>
    </submittedName>
</protein>
<keyword evidence="2" id="KW-1185">Reference proteome</keyword>
<evidence type="ECO:0000313" key="2">
    <source>
        <dbReference type="Proteomes" id="UP000199161"/>
    </source>
</evidence>
<evidence type="ECO:0000313" key="1">
    <source>
        <dbReference type="EMBL" id="SFC72375.1"/>
    </source>
</evidence>
<sequence length="114" mass="12240">MSGCGINAPVVVTDPPIVSVVIHPATPPQSDECQLDGGLFRVCPLGDLVLRERFIGVLAKEVEDLCGIRSSYRTNAPVLFVSDFLEPVFADGHIHRIIEADATGLDPVEEADTQ</sequence>
<dbReference type="AlphaFoldDB" id="A0A1I1LHC8"/>
<proteinExistence type="predicted"/>
<reference evidence="2" key="1">
    <citation type="submission" date="2016-10" db="EMBL/GenBank/DDBJ databases">
        <authorList>
            <person name="Varghese N."/>
            <person name="Submissions S."/>
        </authorList>
    </citation>
    <scope>NUCLEOTIDE SEQUENCE [LARGE SCALE GENOMIC DNA]</scope>
    <source>
        <strain evidence="2">DSM 13078</strain>
    </source>
</reference>
<dbReference type="RefSeq" id="WP_177209250.1">
    <property type="nucleotide sequence ID" value="NZ_FOKW01000017.1"/>
</dbReference>